<dbReference type="Proteomes" id="UP000660262">
    <property type="component" value="Unassembled WGS sequence"/>
</dbReference>
<dbReference type="InterPro" id="IPR000352">
    <property type="entry name" value="Pep_chain_release_fac_I"/>
</dbReference>
<feature type="compositionally biased region" description="Basic residues" evidence="1">
    <location>
        <begin position="170"/>
        <end position="190"/>
    </location>
</feature>
<feature type="domain" description="Prokaryotic-type class I peptide chain release factors" evidence="2">
    <location>
        <begin position="52"/>
        <end position="182"/>
    </location>
</feature>
<proteinExistence type="predicted"/>
<keyword evidence="4" id="KW-1185">Reference proteome</keyword>
<dbReference type="PANTHER" id="PTHR47352:SF1">
    <property type="entry name" value="CLASS I PEPTIDE CHAIN RELEASE FACTOR"/>
    <property type="match status" value="1"/>
</dbReference>
<comment type="caution">
    <text evidence="3">The sequence shown here is derived from an EMBL/GenBank/DDBJ whole genome shotgun (WGS) entry which is preliminary data.</text>
</comment>
<feature type="compositionally biased region" description="Basic and acidic residues" evidence="1">
    <location>
        <begin position="134"/>
        <end position="154"/>
    </location>
</feature>
<dbReference type="OrthoDB" id="270639at2759"/>
<reference evidence="3" key="1">
    <citation type="submission" date="2020-10" db="EMBL/GenBank/DDBJ databases">
        <title>Unveiling of a novel bifunctional photoreceptor, Dualchrome1, isolated from a cosmopolitan green alga.</title>
        <authorList>
            <person name="Suzuki S."/>
            <person name="Kawachi M."/>
        </authorList>
    </citation>
    <scope>NUCLEOTIDE SEQUENCE</scope>
    <source>
        <strain evidence="3">NIES 2893</strain>
    </source>
</reference>
<evidence type="ECO:0000313" key="4">
    <source>
        <dbReference type="Proteomes" id="UP000660262"/>
    </source>
</evidence>
<name>A0A830HSL2_9CHLO</name>
<dbReference type="AlphaFoldDB" id="A0A830HSL2"/>
<dbReference type="GO" id="GO:0003747">
    <property type="term" value="F:translation release factor activity"/>
    <property type="evidence" value="ECO:0007669"/>
    <property type="project" value="InterPro"/>
</dbReference>
<protein>
    <recommendedName>
        <fullName evidence="2">Prokaryotic-type class I peptide chain release factors domain-containing protein</fullName>
    </recommendedName>
</protein>
<gene>
    <name evidence="3" type="ORF">PPROV_000747700</name>
</gene>
<evidence type="ECO:0000256" key="1">
    <source>
        <dbReference type="SAM" id="MobiDB-lite"/>
    </source>
</evidence>
<organism evidence="3 4">
    <name type="scientific">Pycnococcus provasolii</name>
    <dbReference type="NCBI Taxonomy" id="41880"/>
    <lineage>
        <taxon>Eukaryota</taxon>
        <taxon>Viridiplantae</taxon>
        <taxon>Chlorophyta</taxon>
        <taxon>Pseudoscourfieldiophyceae</taxon>
        <taxon>Pseudoscourfieldiales</taxon>
        <taxon>Pycnococcaceae</taxon>
        <taxon>Pycnococcus</taxon>
    </lineage>
</organism>
<dbReference type="PANTHER" id="PTHR47352">
    <property type="entry name" value="CLASS I PEPTIDE CHAIN RELEASE FACTOR"/>
    <property type="match status" value="1"/>
</dbReference>
<dbReference type="SUPFAM" id="SSF110916">
    <property type="entry name" value="Peptidyl-tRNA hydrolase domain-like"/>
    <property type="match status" value="1"/>
</dbReference>
<evidence type="ECO:0000313" key="3">
    <source>
        <dbReference type="EMBL" id="GHP08740.1"/>
    </source>
</evidence>
<evidence type="ECO:0000259" key="2">
    <source>
        <dbReference type="Pfam" id="PF00472"/>
    </source>
</evidence>
<dbReference type="Pfam" id="PF00472">
    <property type="entry name" value="RF-1"/>
    <property type="match status" value="1"/>
</dbReference>
<dbReference type="EMBL" id="BNJQ01000022">
    <property type="protein sequence ID" value="GHP08740.1"/>
    <property type="molecule type" value="Genomic_DNA"/>
</dbReference>
<accession>A0A830HSL2</accession>
<feature type="region of interest" description="Disordered" evidence="1">
    <location>
        <begin position="134"/>
        <end position="190"/>
    </location>
</feature>
<sequence length="190" mass="21354">MAFKHCSSSHYMPVRMSPSASAASVFHLRYTSGGANDSEEEEEIVTWPPKQLTRDDVEISFARSGGAGGQNVNKVNTKADLRLLPGKLKELLSDYGLDNLRKQQTNKFNNLGEFVVTSTKHRTQKANVEDALEKMQKMLDKAAEPPPKPDEDRLKRKGKFAKRANEKRLQNKKKAADKKANRGKARKGDW</sequence>
<dbReference type="Gene3D" id="3.30.160.20">
    <property type="match status" value="1"/>
</dbReference>